<sequence length="165" mass="18985">MKELHCIQTQDETSFAEYELYSSVNHRGRDISVENSMVTAGNSRCRLGHKCGTYSKEYSWCYTDENNEWDYCCEGECTKTGTIDKPIMQCATGTTYAYCGGFADTAADGTRCLSSHPCGTHERYQYKKSRPGYYWCYDDKMNEKECCNPYNETCIILSQYCYARP</sequence>
<dbReference type="AlphaFoldDB" id="A0AAE0SFF1"/>
<reference evidence="1" key="1">
    <citation type="journal article" date="2021" name="Genome Biol. Evol.">
        <title>A High-Quality Reference Genome for a Parasitic Bivalve with Doubly Uniparental Inheritance (Bivalvia: Unionida).</title>
        <authorList>
            <person name="Smith C.H."/>
        </authorList>
    </citation>
    <scope>NUCLEOTIDE SEQUENCE</scope>
    <source>
        <strain evidence="1">CHS0354</strain>
    </source>
</reference>
<gene>
    <name evidence="1" type="ORF">CHS0354_032653</name>
</gene>
<evidence type="ECO:0000313" key="1">
    <source>
        <dbReference type="EMBL" id="KAK3590934.1"/>
    </source>
</evidence>
<reference evidence="1" key="3">
    <citation type="submission" date="2023-05" db="EMBL/GenBank/DDBJ databases">
        <authorList>
            <person name="Smith C.H."/>
        </authorList>
    </citation>
    <scope>NUCLEOTIDE SEQUENCE</scope>
    <source>
        <strain evidence="1">CHS0354</strain>
        <tissue evidence="1">Mantle</tissue>
    </source>
</reference>
<protein>
    <submittedName>
        <fullName evidence="1">Uncharacterized protein</fullName>
    </submittedName>
</protein>
<dbReference type="Proteomes" id="UP001195483">
    <property type="component" value="Unassembled WGS sequence"/>
</dbReference>
<keyword evidence="2" id="KW-1185">Reference proteome</keyword>
<dbReference type="EMBL" id="JAEAOA010001920">
    <property type="protein sequence ID" value="KAK3590934.1"/>
    <property type="molecule type" value="Genomic_DNA"/>
</dbReference>
<organism evidence="1 2">
    <name type="scientific">Potamilus streckersoni</name>
    <dbReference type="NCBI Taxonomy" id="2493646"/>
    <lineage>
        <taxon>Eukaryota</taxon>
        <taxon>Metazoa</taxon>
        <taxon>Spiralia</taxon>
        <taxon>Lophotrochozoa</taxon>
        <taxon>Mollusca</taxon>
        <taxon>Bivalvia</taxon>
        <taxon>Autobranchia</taxon>
        <taxon>Heteroconchia</taxon>
        <taxon>Palaeoheterodonta</taxon>
        <taxon>Unionida</taxon>
        <taxon>Unionoidea</taxon>
        <taxon>Unionidae</taxon>
        <taxon>Ambleminae</taxon>
        <taxon>Lampsilini</taxon>
        <taxon>Potamilus</taxon>
    </lineage>
</organism>
<name>A0AAE0SFF1_9BIVA</name>
<reference evidence="1" key="2">
    <citation type="journal article" date="2021" name="Genome Biol. Evol.">
        <title>Developing a high-quality reference genome for a parasitic bivalve with doubly uniparental inheritance (Bivalvia: Unionida).</title>
        <authorList>
            <person name="Smith C.H."/>
        </authorList>
    </citation>
    <scope>NUCLEOTIDE SEQUENCE</scope>
    <source>
        <strain evidence="1">CHS0354</strain>
        <tissue evidence="1">Mantle</tissue>
    </source>
</reference>
<comment type="caution">
    <text evidence="1">The sequence shown here is derived from an EMBL/GenBank/DDBJ whole genome shotgun (WGS) entry which is preliminary data.</text>
</comment>
<evidence type="ECO:0000313" key="2">
    <source>
        <dbReference type="Proteomes" id="UP001195483"/>
    </source>
</evidence>
<proteinExistence type="predicted"/>
<accession>A0AAE0SFF1</accession>